<name>A0ABN6Q9Q4_NOSCO</name>
<proteinExistence type="predicted"/>
<dbReference type="EMBL" id="AP025732">
    <property type="protein sequence ID" value="BDI19280.1"/>
    <property type="molecule type" value="Genomic_DNA"/>
</dbReference>
<protein>
    <recommendedName>
        <fullName evidence="3">CobQ/CobB/MinD/ParA nucleotide binding domain-containing protein</fullName>
    </recommendedName>
</protein>
<sequence length="80" mass="9275">MSQNRTNKGKKVMYDDNIIKSNNSKPQKRLIIVTGDKGGVGKSTFARALFQLYINKNLPCVTYEADLRNPQLERYFKKDY</sequence>
<accession>A0ABN6Q9Q4</accession>
<evidence type="ECO:0000313" key="2">
    <source>
        <dbReference type="Proteomes" id="UP001055453"/>
    </source>
</evidence>
<dbReference type="Gene3D" id="3.40.50.300">
    <property type="entry name" value="P-loop containing nucleotide triphosphate hydrolases"/>
    <property type="match status" value="1"/>
</dbReference>
<dbReference type="SUPFAM" id="SSF52540">
    <property type="entry name" value="P-loop containing nucleoside triphosphate hydrolases"/>
    <property type="match status" value="1"/>
</dbReference>
<dbReference type="CDD" id="cd01983">
    <property type="entry name" value="SIMIBI"/>
    <property type="match status" value="1"/>
</dbReference>
<dbReference type="InterPro" id="IPR027417">
    <property type="entry name" value="P-loop_NTPase"/>
</dbReference>
<gene>
    <name evidence="1" type="ORF">ANSO36C_50820</name>
</gene>
<dbReference type="Proteomes" id="UP001055453">
    <property type="component" value="Chromosome"/>
</dbReference>
<evidence type="ECO:0000313" key="1">
    <source>
        <dbReference type="EMBL" id="BDI19280.1"/>
    </source>
</evidence>
<organism evidence="1 2">
    <name type="scientific">Nostoc cf. commune SO-36</name>
    <dbReference type="NCBI Taxonomy" id="449208"/>
    <lineage>
        <taxon>Bacteria</taxon>
        <taxon>Bacillati</taxon>
        <taxon>Cyanobacteriota</taxon>
        <taxon>Cyanophyceae</taxon>
        <taxon>Nostocales</taxon>
        <taxon>Nostocaceae</taxon>
        <taxon>Nostoc</taxon>
    </lineage>
</organism>
<keyword evidence="2" id="KW-1185">Reference proteome</keyword>
<reference evidence="1" key="1">
    <citation type="submission" date="2022-04" db="EMBL/GenBank/DDBJ databases">
        <title>Complete genome sequence of a cyanobacterium, Nostoc sp. SO-36, isolated in Antarctica.</title>
        <authorList>
            <person name="Kanesaki Y."/>
            <person name="Effendi D."/>
            <person name="Sakamoto T."/>
            <person name="Ohtani S."/>
            <person name="Awai K."/>
        </authorList>
    </citation>
    <scope>NUCLEOTIDE SEQUENCE</scope>
    <source>
        <strain evidence="1">SO-36</strain>
    </source>
</reference>
<evidence type="ECO:0008006" key="3">
    <source>
        <dbReference type="Google" id="ProtNLM"/>
    </source>
</evidence>
<dbReference type="RefSeq" id="WP_251956709.1">
    <property type="nucleotide sequence ID" value="NZ_AP025732.1"/>
</dbReference>